<sequence>MDKRTRSALFNLFLNIVIVLASIILVSLVLIWSLNTLFGLHILINHKTLTASIFLMLLTYIMLNGIDFSLPNKNKEEVEDDGIDEAEDDNEDEEGYENEEVDIAKLFIIARNDPQPDDAEAYKKYIMDKFSPIIKMYIGKETQTHFMCVERKLKARNVREIAKSLLIEKRIVSRFHEPFIYKEEKDDAGYKVTLILVGVDDNYGHYI</sequence>
<reference evidence="2 3" key="1">
    <citation type="submission" date="2015-02" db="EMBL/GenBank/DDBJ databases">
        <title>Single-cell genomics of uncultivated deep-branching MTB reveals a conserved set of magnetosome genes.</title>
        <authorList>
            <person name="Kolinko S."/>
            <person name="Richter M."/>
            <person name="Glockner F.O."/>
            <person name="Brachmann A."/>
            <person name="Schuler D."/>
        </authorList>
    </citation>
    <scope>NUCLEOTIDE SEQUENCE [LARGE SCALE GENOMIC DNA]</scope>
    <source>
        <strain evidence="2">TM-1</strain>
    </source>
</reference>
<comment type="caution">
    <text evidence="2">The sequence shown here is derived from an EMBL/GenBank/DDBJ whole genome shotgun (WGS) entry which is preliminary data.</text>
</comment>
<keyword evidence="1" id="KW-0812">Transmembrane</keyword>
<feature type="transmembrane region" description="Helical" evidence="1">
    <location>
        <begin position="12"/>
        <end position="32"/>
    </location>
</feature>
<keyword evidence="3" id="KW-1185">Reference proteome</keyword>
<name>A0A0F3GZ88_9BACT</name>
<organism evidence="2 3">
    <name type="scientific">Candidatus Magnetobacterium bavaricum</name>
    <dbReference type="NCBI Taxonomy" id="29290"/>
    <lineage>
        <taxon>Bacteria</taxon>
        <taxon>Pseudomonadati</taxon>
        <taxon>Nitrospirota</taxon>
        <taxon>Thermodesulfovibrionia</taxon>
        <taxon>Thermodesulfovibrionales</taxon>
        <taxon>Candidatus Magnetobacteriaceae</taxon>
        <taxon>Candidatus Magnetobacterium</taxon>
    </lineage>
</organism>
<dbReference type="EMBL" id="LACI01000776">
    <property type="protein sequence ID" value="KJU86008.1"/>
    <property type="molecule type" value="Genomic_DNA"/>
</dbReference>
<proteinExistence type="predicted"/>
<evidence type="ECO:0000313" key="2">
    <source>
        <dbReference type="EMBL" id="KJU86008.1"/>
    </source>
</evidence>
<feature type="transmembrane region" description="Helical" evidence="1">
    <location>
        <begin position="38"/>
        <end position="63"/>
    </location>
</feature>
<gene>
    <name evidence="2" type="ORF">MBAV_001797</name>
</gene>
<evidence type="ECO:0000256" key="1">
    <source>
        <dbReference type="SAM" id="Phobius"/>
    </source>
</evidence>
<dbReference type="AlphaFoldDB" id="A0A0F3GZ88"/>
<accession>A0A0F3GZ88</accession>
<evidence type="ECO:0000313" key="3">
    <source>
        <dbReference type="Proteomes" id="UP000033423"/>
    </source>
</evidence>
<keyword evidence="1" id="KW-0472">Membrane</keyword>
<keyword evidence="1" id="KW-1133">Transmembrane helix</keyword>
<protein>
    <submittedName>
        <fullName evidence="2">Membrane protein</fullName>
    </submittedName>
</protein>
<dbReference type="Proteomes" id="UP000033423">
    <property type="component" value="Unassembled WGS sequence"/>
</dbReference>